<dbReference type="AlphaFoldDB" id="A0A815J073"/>
<feature type="non-terminal residue" evidence="1">
    <location>
        <position position="1"/>
    </location>
</feature>
<proteinExistence type="predicted"/>
<keyword evidence="3" id="KW-1185">Reference proteome</keyword>
<organism evidence="1 3">
    <name type="scientific">Didymodactylos carnosus</name>
    <dbReference type="NCBI Taxonomy" id="1234261"/>
    <lineage>
        <taxon>Eukaryota</taxon>
        <taxon>Metazoa</taxon>
        <taxon>Spiralia</taxon>
        <taxon>Gnathifera</taxon>
        <taxon>Rotifera</taxon>
        <taxon>Eurotatoria</taxon>
        <taxon>Bdelloidea</taxon>
        <taxon>Philodinida</taxon>
        <taxon>Philodinidae</taxon>
        <taxon>Didymodactylos</taxon>
    </lineage>
</organism>
<name>A0A815J073_9BILA</name>
<dbReference type="Proteomes" id="UP000663829">
    <property type="component" value="Unassembled WGS sequence"/>
</dbReference>
<dbReference type="Proteomes" id="UP000681722">
    <property type="component" value="Unassembled WGS sequence"/>
</dbReference>
<sequence>MGKYPRAQDKYQWRCRSKGCKLTRSIRDGTFFSNSKLTIQQILDSIYYCSQGDDTHEHLRRHCNFSSEYPAEIGGVGHVVEIDESAWTKRKYNLGRVVQNQWIFGGIDKDTRECFAVTVDRRDADACFKISDRLCEYIDDGVYKLILHEFGKHQFTGCFHIFKKAAIQALPDEKLRKSFQQLFVLGLFDLFVNYRQAKHYLE</sequence>
<reference evidence="1" key="1">
    <citation type="submission" date="2021-02" db="EMBL/GenBank/DDBJ databases">
        <authorList>
            <person name="Nowell W R."/>
        </authorList>
    </citation>
    <scope>NUCLEOTIDE SEQUENCE</scope>
</reference>
<evidence type="ECO:0000313" key="1">
    <source>
        <dbReference type="EMBL" id="CAF1373687.1"/>
    </source>
</evidence>
<evidence type="ECO:0008006" key="4">
    <source>
        <dbReference type="Google" id="ProtNLM"/>
    </source>
</evidence>
<dbReference type="EMBL" id="CAJOBC010077133">
    <property type="protein sequence ID" value="CAF4262344.1"/>
    <property type="molecule type" value="Genomic_DNA"/>
</dbReference>
<accession>A0A815J073</accession>
<protein>
    <recommendedName>
        <fullName evidence="4">Transposase</fullName>
    </recommendedName>
</protein>
<dbReference type="OrthoDB" id="424490at2759"/>
<gene>
    <name evidence="1" type="ORF">GPM918_LOCUS31981</name>
    <name evidence="2" type="ORF">SRO942_LOCUS32636</name>
</gene>
<comment type="caution">
    <text evidence="1">The sequence shown here is derived from an EMBL/GenBank/DDBJ whole genome shotgun (WGS) entry which is preliminary data.</text>
</comment>
<evidence type="ECO:0000313" key="3">
    <source>
        <dbReference type="Proteomes" id="UP000663829"/>
    </source>
</evidence>
<evidence type="ECO:0000313" key="2">
    <source>
        <dbReference type="EMBL" id="CAF4262344.1"/>
    </source>
</evidence>
<dbReference type="PANTHER" id="PTHR47163:SF2">
    <property type="entry name" value="SI:DKEY-17M8.2"/>
    <property type="match status" value="1"/>
</dbReference>
<dbReference type="EMBL" id="CAJNOQ010016052">
    <property type="protein sequence ID" value="CAF1373687.1"/>
    <property type="molecule type" value="Genomic_DNA"/>
</dbReference>
<dbReference type="PANTHER" id="PTHR47163">
    <property type="entry name" value="DDE_TNP_IS1595 DOMAIN-CONTAINING PROTEIN"/>
    <property type="match status" value="1"/>
</dbReference>
<dbReference type="InterPro" id="IPR053164">
    <property type="entry name" value="IS1016-like_transposase"/>
</dbReference>